<dbReference type="AlphaFoldDB" id="A0A9W5RFP1"/>
<comment type="caution">
    <text evidence="3">The sequence shown here is derived from an EMBL/GenBank/DDBJ whole genome shotgun (WGS) entry which is preliminary data.</text>
</comment>
<protein>
    <recommendedName>
        <fullName evidence="2">Thioredoxin-like fold domain-containing protein</fullName>
    </recommendedName>
</protein>
<evidence type="ECO:0000259" key="2">
    <source>
        <dbReference type="Pfam" id="PF13462"/>
    </source>
</evidence>
<accession>A0A9W5RFP1</accession>
<keyword evidence="1" id="KW-1133">Transmembrane helix</keyword>
<feature type="transmembrane region" description="Helical" evidence="1">
    <location>
        <begin position="31"/>
        <end position="52"/>
    </location>
</feature>
<gene>
    <name evidence="3" type="ORF">HMPREF9238_01362</name>
</gene>
<keyword evidence="1" id="KW-0812">Transmembrane</keyword>
<dbReference type="RefSeq" id="WP_016444696.1">
    <property type="nucleotide sequence ID" value="NZ_KE150266.1"/>
</dbReference>
<sequence length="262" mass="28162">MAKTPSSKDAARIKAQELRERQAKKERKTRAIIIAVVGTLLALAIIAVIWVVNSTRSNDSNQVASGEFTPIVVSSKGVGVADANAPVVREYFDYSCHACANMDVALGAKLWESVKAGEISLELVPVDVVRMPWHYAMTSAAYLVSQEEPEKFEQLHHASSEFFKSQFDSGDGSVIQDEAASLTKVKELATQAGVSKAVVDRISLEGAKGVLEANTTEWKESEVEGRESLGTPEFVTGGKAVHLNGETVDELLNSILSAAKGE</sequence>
<dbReference type="OrthoDB" id="117402at2"/>
<evidence type="ECO:0000313" key="3">
    <source>
        <dbReference type="EMBL" id="EPD31586.1"/>
    </source>
</evidence>
<dbReference type="InterPro" id="IPR012336">
    <property type="entry name" value="Thioredoxin-like_fold"/>
</dbReference>
<keyword evidence="4" id="KW-1185">Reference proteome</keyword>
<name>A0A9W5RFP1_9ACTO</name>
<organism evidence="3 4">
    <name type="scientific">Gleimia europaea ACS-120-V-Col10b</name>
    <dbReference type="NCBI Taxonomy" id="883069"/>
    <lineage>
        <taxon>Bacteria</taxon>
        <taxon>Bacillati</taxon>
        <taxon>Actinomycetota</taxon>
        <taxon>Actinomycetes</taxon>
        <taxon>Actinomycetales</taxon>
        <taxon>Actinomycetaceae</taxon>
        <taxon>Gleimia</taxon>
    </lineage>
</organism>
<evidence type="ECO:0000313" key="4">
    <source>
        <dbReference type="Proteomes" id="UP000014387"/>
    </source>
</evidence>
<dbReference type="Gene3D" id="3.40.30.10">
    <property type="entry name" value="Glutaredoxin"/>
    <property type="match status" value="1"/>
</dbReference>
<dbReference type="Pfam" id="PF13462">
    <property type="entry name" value="Thioredoxin_4"/>
    <property type="match status" value="1"/>
</dbReference>
<dbReference type="InterPro" id="IPR036249">
    <property type="entry name" value="Thioredoxin-like_sf"/>
</dbReference>
<dbReference type="Proteomes" id="UP000014387">
    <property type="component" value="Unassembled WGS sequence"/>
</dbReference>
<proteinExistence type="predicted"/>
<dbReference type="EMBL" id="AGWN01000001">
    <property type="protein sequence ID" value="EPD31586.1"/>
    <property type="molecule type" value="Genomic_DNA"/>
</dbReference>
<reference evidence="3 4" key="1">
    <citation type="submission" date="2013-05" db="EMBL/GenBank/DDBJ databases">
        <title>The Genome Sequence of Actinomyces europaeus ACS-120-V-COL10B.</title>
        <authorList>
            <consortium name="The Broad Institute Genomics Platform"/>
            <person name="Earl A."/>
            <person name="Ward D."/>
            <person name="Feldgarden M."/>
            <person name="Gevers D."/>
            <person name="Saerens B."/>
            <person name="Vaneechoutte M."/>
            <person name="Walker B."/>
            <person name="Young S."/>
            <person name="Zeng Q."/>
            <person name="Gargeya S."/>
            <person name="Fitzgerald M."/>
            <person name="Haas B."/>
            <person name="Abouelleil A."/>
            <person name="Allen A.W."/>
            <person name="Alvarado L."/>
            <person name="Arachchi H.M."/>
            <person name="Berlin A.M."/>
            <person name="Chapman S.B."/>
            <person name="Gainer-Dewar J."/>
            <person name="Goldberg J."/>
            <person name="Griggs A."/>
            <person name="Gujja S."/>
            <person name="Hansen M."/>
            <person name="Howarth C."/>
            <person name="Imamovic A."/>
            <person name="Ireland A."/>
            <person name="Larimer J."/>
            <person name="McCowan C."/>
            <person name="Murphy C."/>
            <person name="Pearson M."/>
            <person name="Poon T.W."/>
            <person name="Priest M."/>
            <person name="Roberts A."/>
            <person name="Saif S."/>
            <person name="Shea T."/>
            <person name="Sisk P."/>
            <person name="Sykes S."/>
            <person name="Wortman J."/>
            <person name="Nusbaum C."/>
            <person name="Birren B."/>
        </authorList>
    </citation>
    <scope>NUCLEOTIDE SEQUENCE [LARGE SCALE GENOMIC DNA]</scope>
    <source>
        <strain evidence="3 4">ACS-120-V-Col10b</strain>
    </source>
</reference>
<feature type="domain" description="Thioredoxin-like fold" evidence="2">
    <location>
        <begin position="82"/>
        <end position="251"/>
    </location>
</feature>
<dbReference type="SUPFAM" id="SSF52833">
    <property type="entry name" value="Thioredoxin-like"/>
    <property type="match status" value="1"/>
</dbReference>
<keyword evidence="1" id="KW-0472">Membrane</keyword>
<evidence type="ECO:0000256" key="1">
    <source>
        <dbReference type="SAM" id="Phobius"/>
    </source>
</evidence>